<comment type="caution">
    <text evidence="7">The sequence shown here is derived from an EMBL/GenBank/DDBJ whole genome shotgun (WGS) entry which is preliminary data.</text>
</comment>
<dbReference type="GO" id="GO:0005886">
    <property type="term" value="C:plasma membrane"/>
    <property type="evidence" value="ECO:0007669"/>
    <property type="project" value="UniProtKB-SubCell"/>
</dbReference>
<comment type="similarity">
    <text evidence="2">Belongs to the CDP-glycerol glycerophosphotransferase family.</text>
</comment>
<keyword evidence="4" id="KW-0808">Transferase</keyword>
<keyword evidence="3" id="KW-1003">Cell membrane</keyword>
<evidence type="ECO:0000256" key="4">
    <source>
        <dbReference type="ARBA" id="ARBA00022679"/>
    </source>
</evidence>
<dbReference type="RefSeq" id="WP_128356555.1">
    <property type="nucleotide sequence ID" value="NZ_JABJUX010000007.1"/>
</dbReference>
<dbReference type="AlphaFoldDB" id="A0AAX2A3G4"/>
<dbReference type="InterPro" id="IPR007554">
    <property type="entry name" value="Glycerophosphate_synth"/>
</dbReference>
<dbReference type="EMBL" id="SBBW01000008">
    <property type="protein sequence ID" value="RWU15150.1"/>
    <property type="molecule type" value="Genomic_DNA"/>
</dbReference>
<evidence type="ECO:0000313" key="8">
    <source>
        <dbReference type="Proteomes" id="UP000286434"/>
    </source>
</evidence>
<dbReference type="GO" id="GO:0019350">
    <property type="term" value="P:teichoic acid biosynthetic process"/>
    <property type="evidence" value="ECO:0007669"/>
    <property type="project" value="UniProtKB-KW"/>
</dbReference>
<accession>A0AAX2A3G4</accession>
<dbReference type="SUPFAM" id="SSF53756">
    <property type="entry name" value="UDP-Glycosyltransferase/glycogen phosphorylase"/>
    <property type="match status" value="1"/>
</dbReference>
<keyword evidence="5" id="KW-0777">Teichoic acid biosynthesis</keyword>
<dbReference type="InterPro" id="IPR043149">
    <property type="entry name" value="TagF_N"/>
</dbReference>
<evidence type="ECO:0000256" key="2">
    <source>
        <dbReference type="ARBA" id="ARBA00010488"/>
    </source>
</evidence>
<reference evidence="7 8" key="1">
    <citation type="submission" date="2019-01" db="EMBL/GenBank/DDBJ databases">
        <title>Anoxybacillus flavithermus in powdered infant formula.</title>
        <authorList>
            <person name="Rhee M.S."/>
            <person name="Choi I.-G."/>
            <person name="Cho T.J."/>
            <person name="Park B."/>
        </authorList>
    </citation>
    <scope>NUCLEOTIDE SEQUENCE [LARGE SCALE GENOMIC DNA]</scope>
    <source>
        <strain evidence="7 8">FHS-PPAM212</strain>
    </source>
</reference>
<evidence type="ECO:0000313" key="7">
    <source>
        <dbReference type="EMBL" id="RWU15150.1"/>
    </source>
</evidence>
<evidence type="ECO:0000256" key="1">
    <source>
        <dbReference type="ARBA" id="ARBA00004202"/>
    </source>
</evidence>
<evidence type="ECO:0000256" key="5">
    <source>
        <dbReference type="ARBA" id="ARBA00022944"/>
    </source>
</evidence>
<organism evidence="7 8">
    <name type="scientific">Anoxybacillus flavithermus</name>
    <dbReference type="NCBI Taxonomy" id="33934"/>
    <lineage>
        <taxon>Bacteria</taxon>
        <taxon>Bacillati</taxon>
        <taxon>Bacillota</taxon>
        <taxon>Bacilli</taxon>
        <taxon>Bacillales</taxon>
        <taxon>Anoxybacillaceae</taxon>
        <taxon>Anoxybacillus</taxon>
    </lineage>
</organism>
<gene>
    <name evidence="7" type="ORF">EA138_03810</name>
</gene>
<keyword evidence="6" id="KW-0472">Membrane</keyword>
<dbReference type="InterPro" id="IPR051612">
    <property type="entry name" value="Teichoic_Acid_Biosynth"/>
</dbReference>
<name>A0AAX2A3G4_9BACL</name>
<dbReference type="PANTHER" id="PTHR37316">
    <property type="entry name" value="TEICHOIC ACID GLYCEROL-PHOSPHATE PRIMASE"/>
    <property type="match status" value="1"/>
</dbReference>
<dbReference type="Gene3D" id="3.40.50.12580">
    <property type="match status" value="1"/>
</dbReference>
<evidence type="ECO:0000256" key="3">
    <source>
        <dbReference type="ARBA" id="ARBA00022475"/>
    </source>
</evidence>
<dbReference type="PANTHER" id="PTHR37316:SF3">
    <property type="entry name" value="TEICHOIC ACID GLYCEROL-PHOSPHATE TRANSFERASE"/>
    <property type="match status" value="1"/>
</dbReference>
<dbReference type="Proteomes" id="UP000286434">
    <property type="component" value="Unassembled WGS sequence"/>
</dbReference>
<dbReference type="InterPro" id="IPR043148">
    <property type="entry name" value="TagF_C"/>
</dbReference>
<proteinExistence type="inferred from homology"/>
<evidence type="ECO:0000256" key="6">
    <source>
        <dbReference type="ARBA" id="ARBA00023136"/>
    </source>
</evidence>
<comment type="subcellular location">
    <subcellularLocation>
        <location evidence="1">Cell membrane</location>
        <topology evidence="1">Peripheral membrane protein</topology>
    </subcellularLocation>
</comment>
<dbReference type="GO" id="GO:0047355">
    <property type="term" value="F:CDP-glycerol glycerophosphotransferase activity"/>
    <property type="evidence" value="ECO:0007669"/>
    <property type="project" value="InterPro"/>
</dbReference>
<dbReference type="Gene3D" id="3.40.50.11820">
    <property type="match status" value="1"/>
</dbReference>
<protein>
    <submittedName>
        <fullName evidence="7">CDP-glycerol--poly(Glycerophosphate) glycerophosphotransferase</fullName>
    </submittedName>
</protein>
<dbReference type="Pfam" id="PF04464">
    <property type="entry name" value="Glyphos_transf"/>
    <property type="match status" value="1"/>
</dbReference>
<sequence>MEIGSFTKLIIKCVKLFIYNFSKVIPKQKKLFVFGSWFGNKFSDNSKYIFLHALNDNDIKAVWITKSKSVYNEMKKKGINEVLLSNSIEGIWTQLRAKVFFTSTGVYDMNEYLMGGALHVNLWHGLPLKKIMYDDEKNLQRLPRYSSKVQFIIDLLKSRDREKELTIATSKKIKEIYISAFKQDANQIEIFGQPRNDIFYLDNIDYLGVDPKILSELTEYKTVVYMPTHRQEGRVKQNLNEILDLGLIDDYCKENNILFIIKQHFYHEKQKVDVSNYNNIRLYNNVNIDTQILLKYTDLLITDYSSCYIDYLLLDRPIVFFAYDFEDYQLNDRELYFNYEDVTPGIKVYDKKSLLNAIIESFEKDNYSERRKEVLSLFYDEKARQPISNEILEYIKKKINL</sequence>